<feature type="domain" description="DUF8176" evidence="3">
    <location>
        <begin position="121"/>
        <end position="241"/>
    </location>
</feature>
<keyword evidence="2" id="KW-1133">Transmembrane helix</keyword>
<accession>A0ABV3FNE9</accession>
<dbReference type="EMBL" id="JBFAKC010000002">
    <property type="protein sequence ID" value="MEV0706954.1"/>
    <property type="molecule type" value="Genomic_DNA"/>
</dbReference>
<evidence type="ECO:0000256" key="1">
    <source>
        <dbReference type="SAM" id="MobiDB-lite"/>
    </source>
</evidence>
<keyword evidence="2" id="KW-0472">Membrane</keyword>
<feature type="transmembrane region" description="Helical" evidence="2">
    <location>
        <begin position="70"/>
        <end position="91"/>
    </location>
</feature>
<dbReference type="Pfam" id="PF26527">
    <property type="entry name" value="DUF8176"/>
    <property type="match status" value="1"/>
</dbReference>
<dbReference type="Proteomes" id="UP001551695">
    <property type="component" value="Unassembled WGS sequence"/>
</dbReference>
<evidence type="ECO:0000259" key="3">
    <source>
        <dbReference type="Pfam" id="PF26527"/>
    </source>
</evidence>
<keyword evidence="5" id="KW-1185">Reference proteome</keyword>
<reference evidence="4 5" key="1">
    <citation type="submission" date="2024-06" db="EMBL/GenBank/DDBJ databases">
        <title>The Natural Products Discovery Center: Release of the First 8490 Sequenced Strains for Exploring Actinobacteria Biosynthetic Diversity.</title>
        <authorList>
            <person name="Kalkreuter E."/>
            <person name="Kautsar S.A."/>
            <person name="Yang D."/>
            <person name="Bader C.D."/>
            <person name="Teijaro C.N."/>
            <person name="Fluegel L."/>
            <person name="Davis C.M."/>
            <person name="Simpson J.R."/>
            <person name="Lauterbach L."/>
            <person name="Steele A.D."/>
            <person name="Gui C."/>
            <person name="Meng S."/>
            <person name="Li G."/>
            <person name="Viehrig K."/>
            <person name="Ye F."/>
            <person name="Su P."/>
            <person name="Kiefer A.F."/>
            <person name="Nichols A."/>
            <person name="Cepeda A.J."/>
            <person name="Yan W."/>
            <person name="Fan B."/>
            <person name="Jiang Y."/>
            <person name="Adhikari A."/>
            <person name="Zheng C.-J."/>
            <person name="Schuster L."/>
            <person name="Cowan T.M."/>
            <person name="Smanski M.J."/>
            <person name="Chevrette M.G."/>
            <person name="De Carvalho L.P.S."/>
            <person name="Shen B."/>
        </authorList>
    </citation>
    <scope>NUCLEOTIDE SEQUENCE [LARGE SCALE GENOMIC DNA]</scope>
    <source>
        <strain evidence="4 5">NPDC050403</strain>
    </source>
</reference>
<name>A0ABV3FNE9_9NOCA</name>
<dbReference type="InterPro" id="IPR058489">
    <property type="entry name" value="DUF8176"/>
</dbReference>
<keyword evidence="2" id="KW-0812">Transmembrane</keyword>
<dbReference type="RefSeq" id="WP_355089038.1">
    <property type="nucleotide sequence ID" value="NZ_JBEXKW010000051.1"/>
</dbReference>
<protein>
    <recommendedName>
        <fullName evidence="3">DUF8176 domain-containing protein</fullName>
    </recommendedName>
</protein>
<sequence length="244" mass="25482">MSSDRQFDGDWSDWMADAPTIPMYLPRFDEEPSPFEPGPQRETVPADAFARLIDRSTRRRPQRKPAIPKWLMPLAGSVAAAVLLGVAFFQLRGAPAAESVMSSSSTEIVVVPASSRGTAVAQCPAERVGNRIQGNGAGGSDSGPAAIFAFQHAYYVARSATVARSIVAPNASVSTEAAIQQGIDSIPVGTTHCVSITPGAFAGQYLVTVTEYRPGAAAFTYSAQAVATAKVDGKTVITGIAPAP</sequence>
<evidence type="ECO:0000256" key="2">
    <source>
        <dbReference type="SAM" id="Phobius"/>
    </source>
</evidence>
<feature type="region of interest" description="Disordered" evidence="1">
    <location>
        <begin position="26"/>
        <end position="46"/>
    </location>
</feature>
<organism evidence="4 5">
    <name type="scientific">Nocardia aurea</name>
    <dbReference type="NCBI Taxonomy" id="2144174"/>
    <lineage>
        <taxon>Bacteria</taxon>
        <taxon>Bacillati</taxon>
        <taxon>Actinomycetota</taxon>
        <taxon>Actinomycetes</taxon>
        <taxon>Mycobacteriales</taxon>
        <taxon>Nocardiaceae</taxon>
        <taxon>Nocardia</taxon>
    </lineage>
</organism>
<proteinExistence type="predicted"/>
<comment type="caution">
    <text evidence="4">The sequence shown here is derived from an EMBL/GenBank/DDBJ whole genome shotgun (WGS) entry which is preliminary data.</text>
</comment>
<evidence type="ECO:0000313" key="4">
    <source>
        <dbReference type="EMBL" id="MEV0706954.1"/>
    </source>
</evidence>
<gene>
    <name evidence="4" type="ORF">AB0I48_05260</name>
</gene>
<evidence type="ECO:0000313" key="5">
    <source>
        <dbReference type="Proteomes" id="UP001551695"/>
    </source>
</evidence>